<dbReference type="EMBL" id="CP124755">
    <property type="protein sequence ID" value="WGZ89892.1"/>
    <property type="molecule type" value="Genomic_DNA"/>
</dbReference>
<name>A0AA95H282_9GAMM</name>
<dbReference type="Pfam" id="PF13274">
    <property type="entry name" value="SocA_Panacea"/>
    <property type="match status" value="1"/>
</dbReference>
<feature type="domain" description="Antitoxin SocA-like Panacea" evidence="1">
    <location>
        <begin position="27"/>
        <end position="140"/>
    </location>
</feature>
<organism evidence="2">
    <name type="scientific">Candidatus Thiocaldithrix dubininis</name>
    <dbReference type="NCBI Taxonomy" id="3080823"/>
    <lineage>
        <taxon>Bacteria</taxon>
        <taxon>Pseudomonadati</taxon>
        <taxon>Pseudomonadota</taxon>
        <taxon>Gammaproteobacteria</taxon>
        <taxon>Thiotrichales</taxon>
        <taxon>Thiotrichaceae</taxon>
        <taxon>Candidatus Thiocaldithrix</taxon>
    </lineage>
</organism>
<reference evidence="2" key="1">
    <citation type="journal article" date="2023" name="Int. J. Mol. Sci.">
        <title>Metagenomics Revealed a New Genus 'Candidatus Thiocaldithrix dubininis' gen. nov., sp. nov. and a New Species 'Candidatus Thiothrix putei' sp. nov. in the Family Thiotrichaceae, Some Members of Which Have Traits of Both Na+- and H+-Motive Energetics.</title>
        <authorList>
            <person name="Ravin N.V."/>
            <person name="Muntyan M.S."/>
            <person name="Smolyakov D.D."/>
            <person name="Rudenko T.S."/>
            <person name="Beletsky A.V."/>
            <person name="Mardanov A.V."/>
            <person name="Grabovich M.Y."/>
        </authorList>
    </citation>
    <scope>NUCLEOTIDE SEQUENCE</scope>
    <source>
        <strain evidence="2">GKL-01</strain>
    </source>
</reference>
<gene>
    <name evidence="2" type="ORF">QJT80_10290</name>
</gene>
<evidence type="ECO:0000259" key="1">
    <source>
        <dbReference type="Pfam" id="PF13274"/>
    </source>
</evidence>
<proteinExistence type="predicted"/>
<dbReference type="KEGG" id="tdu:QJT80_10290"/>
<dbReference type="InterPro" id="IPR025272">
    <property type="entry name" value="SocA_Panacea"/>
</dbReference>
<sequence length="185" mass="21167">MFNERKVAQMAAFFLQQAGGTLNILKLMKLLYLSEREAMNRYGEPLSYDAMVSMPHGPVLSMTYECMNGYGSEDPEGWDGWVSDKENHAVSLRRENTDITDLDELSDADIEVLQSVWDSFGHMTKWQVRNYTHTYCSEWKDPNGSSYPIEYKDVFIALGKDQTIAKELQDNILANKQAARLFSSL</sequence>
<accession>A0AA95H282</accession>
<evidence type="ECO:0000313" key="2">
    <source>
        <dbReference type="EMBL" id="WGZ89892.1"/>
    </source>
</evidence>
<dbReference type="Proteomes" id="UP001300672">
    <property type="component" value="Chromosome"/>
</dbReference>
<reference evidence="2" key="2">
    <citation type="submission" date="2023-04" db="EMBL/GenBank/DDBJ databases">
        <authorList>
            <person name="Beletskiy A.V."/>
            <person name="Mardanov A.V."/>
            <person name="Ravin N.V."/>
        </authorList>
    </citation>
    <scope>NUCLEOTIDE SEQUENCE</scope>
    <source>
        <strain evidence="2">GKL-01</strain>
    </source>
</reference>
<protein>
    <submittedName>
        <fullName evidence="2">Panacea domain-containing protein</fullName>
    </submittedName>
</protein>
<dbReference type="AlphaFoldDB" id="A0AA95H282"/>